<feature type="transmembrane region" description="Helical" evidence="1">
    <location>
        <begin position="127"/>
        <end position="149"/>
    </location>
</feature>
<evidence type="ECO:0008006" key="5">
    <source>
        <dbReference type="Google" id="ProtNLM"/>
    </source>
</evidence>
<accession>A0A841GXV8</accession>
<keyword evidence="1" id="KW-1133">Transmembrane helix</keyword>
<proteinExistence type="predicted"/>
<sequence>MPNRLFARALPLLVLAVAPRLAAQQAAPILPGNEVRVLAPSVSPNRLQGTVVLYQADTLAIEDAGGMRYAIHVDQIRKLSRNLGYSRARSTRRGAIMGTFVGTAVGLVSGPLISMERKDERFGRTTALTAAGGALVGAGLGAAAGSLFAGDRWQNLRTPIPRTRYDVAVGASGVGMTFHVR</sequence>
<keyword evidence="1" id="KW-0472">Membrane</keyword>
<feature type="chain" id="PRO_5032445343" description="Glycine zipper 2TM domain-containing protein" evidence="2">
    <location>
        <begin position="23"/>
        <end position="181"/>
    </location>
</feature>
<feature type="transmembrane region" description="Helical" evidence="1">
    <location>
        <begin position="95"/>
        <end position="115"/>
    </location>
</feature>
<evidence type="ECO:0000256" key="2">
    <source>
        <dbReference type="SAM" id="SignalP"/>
    </source>
</evidence>
<organism evidence="3 4">
    <name type="scientific">Longimicrobium terrae</name>
    <dbReference type="NCBI Taxonomy" id="1639882"/>
    <lineage>
        <taxon>Bacteria</taxon>
        <taxon>Pseudomonadati</taxon>
        <taxon>Gemmatimonadota</taxon>
        <taxon>Longimicrobiia</taxon>
        <taxon>Longimicrobiales</taxon>
        <taxon>Longimicrobiaceae</taxon>
        <taxon>Longimicrobium</taxon>
    </lineage>
</organism>
<gene>
    <name evidence="3" type="ORF">HNQ61_002211</name>
</gene>
<keyword evidence="4" id="KW-1185">Reference proteome</keyword>
<protein>
    <recommendedName>
        <fullName evidence="5">Glycine zipper 2TM domain-containing protein</fullName>
    </recommendedName>
</protein>
<evidence type="ECO:0000256" key="1">
    <source>
        <dbReference type="SAM" id="Phobius"/>
    </source>
</evidence>
<dbReference type="AlphaFoldDB" id="A0A841GXV8"/>
<keyword evidence="2" id="KW-0732">Signal</keyword>
<name>A0A841GXV8_9BACT</name>
<dbReference type="RefSeq" id="WP_170034421.1">
    <property type="nucleotide sequence ID" value="NZ_JABDTL010000001.1"/>
</dbReference>
<dbReference type="EMBL" id="JACHIA010000005">
    <property type="protein sequence ID" value="MBB6070590.1"/>
    <property type="molecule type" value="Genomic_DNA"/>
</dbReference>
<evidence type="ECO:0000313" key="4">
    <source>
        <dbReference type="Proteomes" id="UP000582837"/>
    </source>
</evidence>
<comment type="caution">
    <text evidence="3">The sequence shown here is derived from an EMBL/GenBank/DDBJ whole genome shotgun (WGS) entry which is preliminary data.</text>
</comment>
<reference evidence="3 4" key="1">
    <citation type="submission" date="2020-08" db="EMBL/GenBank/DDBJ databases">
        <title>Genomic Encyclopedia of Type Strains, Phase IV (KMG-IV): sequencing the most valuable type-strain genomes for metagenomic binning, comparative biology and taxonomic classification.</title>
        <authorList>
            <person name="Goeker M."/>
        </authorList>
    </citation>
    <scope>NUCLEOTIDE SEQUENCE [LARGE SCALE GENOMIC DNA]</scope>
    <source>
        <strain evidence="3 4">DSM 29007</strain>
    </source>
</reference>
<dbReference type="Proteomes" id="UP000582837">
    <property type="component" value="Unassembled WGS sequence"/>
</dbReference>
<feature type="signal peptide" evidence="2">
    <location>
        <begin position="1"/>
        <end position="22"/>
    </location>
</feature>
<keyword evidence="1" id="KW-0812">Transmembrane</keyword>
<evidence type="ECO:0000313" key="3">
    <source>
        <dbReference type="EMBL" id="MBB6070590.1"/>
    </source>
</evidence>